<keyword evidence="4 5" id="KW-0472">Membrane</keyword>
<feature type="transmembrane region" description="Helical" evidence="5">
    <location>
        <begin position="118"/>
        <end position="145"/>
    </location>
</feature>
<dbReference type="InterPro" id="IPR006685">
    <property type="entry name" value="MscS_channel_2nd"/>
</dbReference>
<reference evidence="7 8" key="1">
    <citation type="submission" date="2016-11" db="EMBL/GenBank/DDBJ databases">
        <authorList>
            <person name="Jaros S."/>
            <person name="Januszkiewicz K."/>
            <person name="Wedrychowicz H."/>
        </authorList>
    </citation>
    <scope>NUCLEOTIDE SEQUENCE [LARGE SCALE GENOMIC DNA]</scope>
    <source>
        <strain evidence="7 8">DSM 26910</strain>
    </source>
</reference>
<keyword evidence="2 5" id="KW-0812">Transmembrane</keyword>
<sequence length="450" mass="51023">MVRTLYKFLLESIREIDGIAMFAKPGAAFITLIIILIVAWAGHYITKKVTSRIFTKIAKRTKTTWDDIIVRRKVFRNLAHLVPALILYYAADFSSPSIHQDLSELDAATLNALSADYYFALAGILTRVAQVYFVFIFIFVLDALLNSGLDIYNTTPYGKDRPIKGYIQLAKILVFSLSAILIIAILLDRDPTVLLAGLGAMGAVILLIFKDSILGFVASIQLSGNNMVKLGDWVEMRSRGADGTVIDITLNTVKIQNWDRTISTIPTYSMVSESFINWKGMEESGGRRIKRAINIDMTSIKLCDSALMNRLEKFLLIRDYVRNKEEEIKQYNKQKNISDDDIISGRRQTNIGVFRKYLEVYLQQHPMVNTDMTFIVRHLQPSEKGLPVEIYVFCKDKAWARYESIQADIFDHILAVIPEFDLRVFQEPSGADISGALSKYYSTNSFNNKS</sequence>
<dbReference type="Pfam" id="PF00924">
    <property type="entry name" value="MS_channel_2nd"/>
    <property type="match status" value="1"/>
</dbReference>
<evidence type="ECO:0000256" key="5">
    <source>
        <dbReference type="SAM" id="Phobius"/>
    </source>
</evidence>
<keyword evidence="8" id="KW-1185">Reference proteome</keyword>
<dbReference type="Proteomes" id="UP000184164">
    <property type="component" value="Unassembled WGS sequence"/>
</dbReference>
<dbReference type="PANTHER" id="PTHR30414">
    <property type="entry name" value="MINICONDUCTANCE MECHANOSENSITIVE CHANNEL YBDG"/>
    <property type="match status" value="1"/>
</dbReference>
<gene>
    <name evidence="7" type="ORF">SAMN05444274_104181</name>
</gene>
<evidence type="ECO:0000256" key="1">
    <source>
        <dbReference type="ARBA" id="ARBA00004370"/>
    </source>
</evidence>
<dbReference type="SUPFAM" id="SSF50182">
    <property type="entry name" value="Sm-like ribonucleoproteins"/>
    <property type="match status" value="1"/>
</dbReference>
<feature type="transmembrane region" description="Helical" evidence="5">
    <location>
        <begin position="193"/>
        <end position="209"/>
    </location>
</feature>
<organism evidence="7 8">
    <name type="scientific">Mariniphaga anaerophila</name>
    <dbReference type="NCBI Taxonomy" id="1484053"/>
    <lineage>
        <taxon>Bacteria</taxon>
        <taxon>Pseudomonadati</taxon>
        <taxon>Bacteroidota</taxon>
        <taxon>Bacteroidia</taxon>
        <taxon>Marinilabiliales</taxon>
        <taxon>Prolixibacteraceae</taxon>
        <taxon>Mariniphaga</taxon>
    </lineage>
</organism>
<name>A0A1M5A4K5_9BACT</name>
<comment type="subcellular location">
    <subcellularLocation>
        <location evidence="1">Membrane</location>
    </subcellularLocation>
</comment>
<dbReference type="Gene3D" id="2.30.30.60">
    <property type="match status" value="1"/>
</dbReference>
<dbReference type="InterPro" id="IPR023408">
    <property type="entry name" value="MscS_beta-dom_sf"/>
</dbReference>
<dbReference type="InterPro" id="IPR030192">
    <property type="entry name" value="YbdG"/>
</dbReference>
<protein>
    <submittedName>
        <fullName evidence="7">Miniconductance mechanosensitive channel</fullName>
    </submittedName>
</protein>
<proteinExistence type="predicted"/>
<dbReference type="RefSeq" id="WP_245820187.1">
    <property type="nucleotide sequence ID" value="NZ_FQUM01000004.1"/>
</dbReference>
<feature type="transmembrane region" description="Helical" evidence="5">
    <location>
        <begin position="27"/>
        <end position="46"/>
    </location>
</feature>
<evidence type="ECO:0000313" key="8">
    <source>
        <dbReference type="Proteomes" id="UP000184164"/>
    </source>
</evidence>
<evidence type="ECO:0000313" key="7">
    <source>
        <dbReference type="EMBL" id="SHF25145.1"/>
    </source>
</evidence>
<dbReference type="GO" id="GO:0005886">
    <property type="term" value="C:plasma membrane"/>
    <property type="evidence" value="ECO:0007669"/>
    <property type="project" value="TreeGrafter"/>
</dbReference>
<evidence type="ECO:0000256" key="4">
    <source>
        <dbReference type="ARBA" id="ARBA00023136"/>
    </source>
</evidence>
<dbReference type="STRING" id="1484053.SAMN05444274_104181"/>
<dbReference type="InterPro" id="IPR010920">
    <property type="entry name" value="LSM_dom_sf"/>
</dbReference>
<dbReference type="GO" id="GO:0008381">
    <property type="term" value="F:mechanosensitive monoatomic ion channel activity"/>
    <property type="evidence" value="ECO:0007669"/>
    <property type="project" value="InterPro"/>
</dbReference>
<keyword evidence="3 5" id="KW-1133">Transmembrane helix</keyword>
<evidence type="ECO:0000256" key="2">
    <source>
        <dbReference type="ARBA" id="ARBA00022692"/>
    </source>
</evidence>
<evidence type="ECO:0000256" key="3">
    <source>
        <dbReference type="ARBA" id="ARBA00022989"/>
    </source>
</evidence>
<feature type="domain" description="Mechanosensitive ion channel MscS" evidence="6">
    <location>
        <begin position="211"/>
        <end position="279"/>
    </location>
</feature>
<accession>A0A1M5A4K5</accession>
<dbReference type="GO" id="GO:0071470">
    <property type="term" value="P:cellular response to osmotic stress"/>
    <property type="evidence" value="ECO:0007669"/>
    <property type="project" value="InterPro"/>
</dbReference>
<dbReference type="EMBL" id="FQUM01000004">
    <property type="protein sequence ID" value="SHF25145.1"/>
    <property type="molecule type" value="Genomic_DNA"/>
</dbReference>
<dbReference type="AlphaFoldDB" id="A0A1M5A4K5"/>
<feature type="transmembrane region" description="Helical" evidence="5">
    <location>
        <begin position="166"/>
        <end position="187"/>
    </location>
</feature>
<dbReference type="PANTHER" id="PTHR30414:SF0">
    <property type="entry name" value="MINICONDUCTANCE MECHANOSENSITIVE CHANNEL YBDG"/>
    <property type="match status" value="1"/>
</dbReference>
<evidence type="ECO:0000259" key="6">
    <source>
        <dbReference type="Pfam" id="PF00924"/>
    </source>
</evidence>